<keyword evidence="9" id="KW-1185">Reference proteome</keyword>
<dbReference type="GO" id="GO:0005886">
    <property type="term" value="C:plasma membrane"/>
    <property type="evidence" value="ECO:0007669"/>
    <property type="project" value="UniProtKB-SubCell"/>
</dbReference>
<dbReference type="AlphaFoldDB" id="F9CWT8"/>
<keyword evidence="5 6" id="KW-0472">Membrane</keyword>
<name>F9CWT8_9ARCH</name>
<feature type="transmembrane region" description="Helical" evidence="6">
    <location>
        <begin position="377"/>
        <end position="396"/>
    </location>
</feature>
<proteinExistence type="predicted"/>
<organism evidence="8 9">
    <name type="scientific">Nitrosarchaeum koreense MY1</name>
    <dbReference type="NCBI Taxonomy" id="1001994"/>
    <lineage>
        <taxon>Archaea</taxon>
        <taxon>Nitrososphaerota</taxon>
        <taxon>Nitrososphaeria</taxon>
        <taxon>Nitrosopumilales</taxon>
        <taxon>Nitrosopumilaceae</taxon>
        <taxon>Nitrosarchaeum</taxon>
    </lineage>
</organism>
<gene>
    <name evidence="8" type="ORF">MY1_0980</name>
</gene>
<dbReference type="EMBL" id="AFPU01000001">
    <property type="protein sequence ID" value="EGP93740.1"/>
    <property type="molecule type" value="Genomic_DNA"/>
</dbReference>
<evidence type="ECO:0000259" key="7">
    <source>
        <dbReference type="Pfam" id="PF00482"/>
    </source>
</evidence>
<reference evidence="8 9" key="1">
    <citation type="journal article" date="2011" name="J. Bacteriol.">
        <title>Genome Sequence of an Ammonia-Oxidizing Soil Archaeon, "Candidatus Nitrosoarchaeum koreensis" MY1.</title>
        <authorList>
            <person name="Kim B.K."/>
            <person name="Jung M.Y."/>
            <person name="Yu D.S."/>
            <person name="Park S.J."/>
            <person name="Oh T.K."/>
            <person name="Rhee S.K."/>
            <person name="Kim J.F."/>
        </authorList>
    </citation>
    <scope>NUCLEOTIDE SEQUENCE [LARGE SCALE GENOMIC DNA]</scope>
    <source>
        <strain evidence="8 9">MY1</strain>
    </source>
</reference>
<dbReference type="Pfam" id="PF00482">
    <property type="entry name" value="T2SSF"/>
    <property type="match status" value="2"/>
</dbReference>
<keyword evidence="2" id="KW-1003">Cell membrane</keyword>
<evidence type="ECO:0000256" key="2">
    <source>
        <dbReference type="ARBA" id="ARBA00022475"/>
    </source>
</evidence>
<evidence type="ECO:0000313" key="8">
    <source>
        <dbReference type="EMBL" id="EGP93740.1"/>
    </source>
</evidence>
<feature type="transmembrane region" description="Helical" evidence="6">
    <location>
        <begin position="24"/>
        <end position="45"/>
    </location>
</feature>
<evidence type="ECO:0000256" key="4">
    <source>
        <dbReference type="ARBA" id="ARBA00022989"/>
    </source>
</evidence>
<feature type="transmembrane region" description="Helical" evidence="6">
    <location>
        <begin position="458"/>
        <end position="482"/>
    </location>
</feature>
<evidence type="ECO:0000256" key="3">
    <source>
        <dbReference type="ARBA" id="ARBA00022692"/>
    </source>
</evidence>
<dbReference type="PANTHER" id="PTHR35402:SF2">
    <property type="entry name" value="FLAGELLA ACCESSORY PROTEIN J"/>
    <property type="match status" value="1"/>
</dbReference>
<sequence>MSFLKSFEQKDKQKKLNKKIDSELPFFITIVTLLSTSGFGPYSIFIKIKDMELLPHVRKEAMKILKKIDILGMDPLTVMTEVKDRGPSNFGEFLSGYVSAIQSGGDVVNYLKTKMTSAFDLYENAQKGLVDQVKALVDTYLTMQIVILAVYIIVTATTTGGITGAPPLETDIDPIYFVILMPPIISGLFLFLAKSINKSKIDEIDLKKIIMFGIPGIIAATAIIFLKIIPDYNLYILGGALIVSAVWPAIKFQSRYQFSLDAESAAAIILRDVAEARKAGLGPEKCVIRATKRKDYGLFNKVANGISNKLEWGMTLENIFQFIKKETTDFQILINFRVLFEIISSGGGNVNTLDTLASISEKIRNIEKSKRDMLKPYVLVGFMLVGITSFTTLLVIDSLTGIGTGLEADEVKKNTLQMESNARFELLGIAILVQAWLSGLFLGKITTGSYSAGFRHSIILIIISMISIAVIQSKIFSVGTIFG</sequence>
<feature type="domain" description="Type II secretion system protein GspF" evidence="7">
    <location>
        <begin position="270"/>
        <end position="395"/>
    </location>
</feature>
<feature type="transmembrane region" description="Helical" evidence="6">
    <location>
        <begin position="426"/>
        <end position="446"/>
    </location>
</feature>
<accession>F9CWT8</accession>
<feature type="transmembrane region" description="Helical" evidence="6">
    <location>
        <begin position="232"/>
        <end position="250"/>
    </location>
</feature>
<keyword evidence="3 6" id="KW-0812">Transmembrane</keyword>
<dbReference type="Proteomes" id="UP000004440">
    <property type="component" value="Unassembled WGS sequence"/>
</dbReference>
<comment type="caution">
    <text evidence="8">The sequence shown here is derived from an EMBL/GenBank/DDBJ whole genome shotgun (WGS) entry which is preliminary data.</text>
</comment>
<keyword evidence="4 6" id="KW-1133">Transmembrane helix</keyword>
<evidence type="ECO:0000256" key="6">
    <source>
        <dbReference type="SAM" id="Phobius"/>
    </source>
</evidence>
<dbReference type="OrthoDB" id="12374at2157"/>
<protein>
    <submittedName>
        <fullName evidence="8">Type II secretion system protein</fullName>
    </submittedName>
</protein>
<comment type="subcellular location">
    <subcellularLocation>
        <location evidence="1">Cell membrane</location>
        <topology evidence="1">Multi-pass membrane protein</topology>
    </subcellularLocation>
</comment>
<dbReference type="InterPro" id="IPR018076">
    <property type="entry name" value="T2SS_GspF_dom"/>
</dbReference>
<evidence type="ECO:0000256" key="5">
    <source>
        <dbReference type="ARBA" id="ARBA00023136"/>
    </source>
</evidence>
<feature type="domain" description="Type II secretion system protein GspF" evidence="7">
    <location>
        <begin position="27"/>
        <end position="154"/>
    </location>
</feature>
<dbReference type="PANTHER" id="PTHR35402">
    <property type="entry name" value="INTEGRAL MEMBRANE PROTEIN-RELATED"/>
    <property type="match status" value="1"/>
</dbReference>
<dbReference type="RefSeq" id="WP_007550563.1">
    <property type="nucleotide sequence ID" value="NZ_AFPU01000001.1"/>
</dbReference>
<evidence type="ECO:0000313" key="9">
    <source>
        <dbReference type="Proteomes" id="UP000004440"/>
    </source>
</evidence>
<feature type="transmembrane region" description="Helical" evidence="6">
    <location>
        <begin position="209"/>
        <end position="226"/>
    </location>
</feature>
<dbReference type="STRING" id="1001994.MY1_0980"/>
<evidence type="ECO:0000256" key="1">
    <source>
        <dbReference type="ARBA" id="ARBA00004651"/>
    </source>
</evidence>
<dbReference type="InterPro" id="IPR056569">
    <property type="entry name" value="ArlJ-like"/>
</dbReference>
<feature type="transmembrane region" description="Helical" evidence="6">
    <location>
        <begin position="174"/>
        <end position="197"/>
    </location>
</feature>